<keyword evidence="4" id="KW-0472">Membrane</keyword>
<dbReference type="PANTHER" id="PTHR10075">
    <property type="entry name" value="BASIGIN RELATED"/>
    <property type="match status" value="1"/>
</dbReference>
<evidence type="ECO:0000256" key="8">
    <source>
        <dbReference type="SAM" id="MobiDB-lite"/>
    </source>
</evidence>
<dbReference type="Proteomes" id="UP000694424">
    <property type="component" value="Unplaced"/>
</dbReference>
<organism evidence="10 11">
    <name type="scientific">Apteryx owenii</name>
    <name type="common">Little spotted kiwi</name>
    <dbReference type="NCBI Taxonomy" id="8824"/>
    <lineage>
        <taxon>Eukaryota</taxon>
        <taxon>Metazoa</taxon>
        <taxon>Chordata</taxon>
        <taxon>Craniata</taxon>
        <taxon>Vertebrata</taxon>
        <taxon>Euteleostomi</taxon>
        <taxon>Archelosauria</taxon>
        <taxon>Archosauria</taxon>
        <taxon>Dinosauria</taxon>
        <taxon>Saurischia</taxon>
        <taxon>Theropoda</taxon>
        <taxon>Coelurosauria</taxon>
        <taxon>Aves</taxon>
        <taxon>Palaeognathae</taxon>
        <taxon>Apterygiformes</taxon>
        <taxon>Apterygidae</taxon>
        <taxon>Apteryx</taxon>
    </lineage>
</organism>
<dbReference type="Pfam" id="PF07679">
    <property type="entry name" value="I-set"/>
    <property type="match status" value="2"/>
</dbReference>
<dbReference type="GO" id="GO:0070593">
    <property type="term" value="P:dendrite self-avoidance"/>
    <property type="evidence" value="ECO:0007669"/>
    <property type="project" value="TreeGrafter"/>
</dbReference>
<dbReference type="Gene3D" id="2.60.40.10">
    <property type="entry name" value="Immunoglobulins"/>
    <property type="match status" value="3"/>
</dbReference>
<feature type="region of interest" description="Disordered" evidence="8">
    <location>
        <begin position="316"/>
        <end position="365"/>
    </location>
</feature>
<evidence type="ECO:0000256" key="5">
    <source>
        <dbReference type="ARBA" id="ARBA00023157"/>
    </source>
</evidence>
<dbReference type="GO" id="GO:0005886">
    <property type="term" value="C:plasma membrane"/>
    <property type="evidence" value="ECO:0007669"/>
    <property type="project" value="UniProtKB-SubCell"/>
</dbReference>
<dbReference type="InterPro" id="IPR013783">
    <property type="entry name" value="Ig-like_fold"/>
</dbReference>
<dbReference type="FunFam" id="2.60.40.10:FF:000005">
    <property type="entry name" value="Neuronal cell adhesion molecule"/>
    <property type="match status" value="1"/>
</dbReference>
<dbReference type="InterPro" id="IPR007110">
    <property type="entry name" value="Ig-like_dom"/>
</dbReference>
<dbReference type="AlphaFoldDB" id="A0A8B9QTA4"/>
<reference evidence="10" key="1">
    <citation type="submission" date="2025-08" db="UniProtKB">
        <authorList>
            <consortium name="Ensembl"/>
        </authorList>
    </citation>
    <scope>IDENTIFICATION</scope>
</reference>
<evidence type="ECO:0000256" key="4">
    <source>
        <dbReference type="ARBA" id="ARBA00023136"/>
    </source>
</evidence>
<keyword evidence="2" id="KW-1003">Cell membrane</keyword>
<keyword evidence="7" id="KW-0393">Immunoglobulin domain</keyword>
<protein>
    <recommendedName>
        <fullName evidence="9">Ig-like domain-containing protein</fullName>
    </recommendedName>
</protein>
<evidence type="ECO:0000259" key="9">
    <source>
        <dbReference type="PROSITE" id="PS50835"/>
    </source>
</evidence>
<dbReference type="InterPro" id="IPR036179">
    <property type="entry name" value="Ig-like_dom_sf"/>
</dbReference>
<keyword evidence="6" id="KW-0325">Glycoprotein</keyword>
<evidence type="ECO:0000256" key="7">
    <source>
        <dbReference type="ARBA" id="ARBA00023319"/>
    </source>
</evidence>
<dbReference type="SUPFAM" id="SSF48726">
    <property type="entry name" value="Immunoglobulin"/>
    <property type="match status" value="3"/>
</dbReference>
<sequence length="365" mass="38907">SLRRVGIFCENRPVCVFCARARLRCQPPAGEAAPRIVEHPSDLAARGDQPATLRCRADGVPTPTVTWYRDGQPVGTSRDDAGSPRMLLPGGSLVFLRLKQGTDEGIYTCVATNRLGTATSRNATVSVAALRENFRLQPGDLVATAGQALELPCVAPWGHPEPSVTWKKDGVALDLTSGRHEVSHGKLRVAPARRSDSGAYVCVATNPAGERESRPALVSVLEKPAIVRPPSDMAAATGSTVELACGTQGDPLPWVQWHKERGDLPWGRHEVDREHTLRLYAVSPADSGTYVCTAQSQLGTAAAMAVLRVEGRRRWHPPGWGPSTGDHLWGSARVGGPTPAGARPCPSRPTSTVLGAAEPRPPRVP</sequence>
<dbReference type="SMART" id="SM00409">
    <property type="entry name" value="IG"/>
    <property type="match status" value="3"/>
</dbReference>
<keyword evidence="3" id="KW-0677">Repeat</keyword>
<dbReference type="GO" id="GO:0098632">
    <property type="term" value="F:cell-cell adhesion mediator activity"/>
    <property type="evidence" value="ECO:0007669"/>
    <property type="project" value="TreeGrafter"/>
</dbReference>
<evidence type="ECO:0000256" key="3">
    <source>
        <dbReference type="ARBA" id="ARBA00022737"/>
    </source>
</evidence>
<dbReference type="FunFam" id="2.60.40.10:FF:000026">
    <property type="entry name" value="roundabout homolog 2 isoform X1"/>
    <property type="match status" value="1"/>
</dbReference>
<comment type="subcellular location">
    <subcellularLocation>
        <location evidence="1">Cell membrane</location>
    </subcellularLocation>
</comment>
<feature type="domain" description="Ig-like" evidence="9">
    <location>
        <begin position="224"/>
        <end position="310"/>
    </location>
</feature>
<proteinExistence type="predicted"/>
<dbReference type="Ensembl" id="ENSAOWT00000029812.1">
    <property type="protein sequence ID" value="ENSAOWP00000026302.1"/>
    <property type="gene ID" value="ENSAOWG00000017744.1"/>
</dbReference>
<accession>A0A8B9QTA4</accession>
<evidence type="ECO:0000256" key="1">
    <source>
        <dbReference type="ARBA" id="ARBA00004236"/>
    </source>
</evidence>
<dbReference type="PROSITE" id="PS50835">
    <property type="entry name" value="IG_LIKE"/>
    <property type="match status" value="3"/>
</dbReference>
<dbReference type="FunFam" id="2.60.40.10:FF:000840">
    <property type="entry name" value="Roundabout guidance receptor 4"/>
    <property type="match status" value="1"/>
</dbReference>
<dbReference type="SMART" id="SM00408">
    <property type="entry name" value="IGc2"/>
    <property type="match status" value="3"/>
</dbReference>
<name>A0A8B9QTA4_APTOW</name>
<keyword evidence="5" id="KW-1015">Disulfide bond</keyword>
<dbReference type="InterPro" id="IPR003599">
    <property type="entry name" value="Ig_sub"/>
</dbReference>
<dbReference type="GO" id="GO:0007411">
    <property type="term" value="P:axon guidance"/>
    <property type="evidence" value="ECO:0007669"/>
    <property type="project" value="TreeGrafter"/>
</dbReference>
<dbReference type="PANTHER" id="PTHR10075:SF103">
    <property type="entry name" value="ROUNDABOUT HOMOLOG 4"/>
    <property type="match status" value="1"/>
</dbReference>
<dbReference type="GO" id="GO:0030424">
    <property type="term" value="C:axon"/>
    <property type="evidence" value="ECO:0007669"/>
    <property type="project" value="TreeGrafter"/>
</dbReference>
<dbReference type="InterPro" id="IPR003598">
    <property type="entry name" value="Ig_sub2"/>
</dbReference>
<dbReference type="Pfam" id="PF13927">
    <property type="entry name" value="Ig_3"/>
    <property type="match status" value="1"/>
</dbReference>
<evidence type="ECO:0000256" key="2">
    <source>
        <dbReference type="ARBA" id="ARBA00022475"/>
    </source>
</evidence>
<keyword evidence="11" id="KW-1185">Reference proteome</keyword>
<feature type="domain" description="Ig-like" evidence="9">
    <location>
        <begin position="34"/>
        <end position="126"/>
    </location>
</feature>
<evidence type="ECO:0000313" key="11">
    <source>
        <dbReference type="Proteomes" id="UP000694424"/>
    </source>
</evidence>
<reference evidence="10" key="2">
    <citation type="submission" date="2025-09" db="UniProtKB">
        <authorList>
            <consortium name="Ensembl"/>
        </authorList>
    </citation>
    <scope>IDENTIFICATION</scope>
</reference>
<feature type="domain" description="Ig-like" evidence="9">
    <location>
        <begin position="132"/>
        <end position="219"/>
    </location>
</feature>
<evidence type="ECO:0000313" key="10">
    <source>
        <dbReference type="Ensembl" id="ENSAOWP00000026302.1"/>
    </source>
</evidence>
<dbReference type="GO" id="GO:0007156">
    <property type="term" value="P:homophilic cell adhesion via plasma membrane adhesion molecules"/>
    <property type="evidence" value="ECO:0007669"/>
    <property type="project" value="TreeGrafter"/>
</dbReference>
<dbReference type="InterPro" id="IPR013098">
    <property type="entry name" value="Ig_I-set"/>
</dbReference>
<evidence type="ECO:0000256" key="6">
    <source>
        <dbReference type="ARBA" id="ARBA00023180"/>
    </source>
</evidence>